<dbReference type="Gene3D" id="3.40.50.880">
    <property type="match status" value="1"/>
</dbReference>
<keyword evidence="7" id="KW-0224">Dipeptidase</keyword>
<evidence type="ECO:0000256" key="4">
    <source>
        <dbReference type="ARBA" id="ARBA00022670"/>
    </source>
</evidence>
<keyword evidence="3" id="KW-0963">Cytoplasm</keyword>
<dbReference type="GO" id="GO:0006508">
    <property type="term" value="P:proteolysis"/>
    <property type="evidence" value="ECO:0007669"/>
    <property type="project" value="UniProtKB-KW"/>
</dbReference>
<keyword evidence="5" id="KW-0378">Hydrolase</keyword>
<dbReference type="InterPro" id="IPR005320">
    <property type="entry name" value="Peptidase_S51"/>
</dbReference>
<dbReference type="PANTHER" id="PTHR20842">
    <property type="entry name" value="PROTEASE S51 ALPHA-ASPARTYL DIPEPTIDASE"/>
    <property type="match status" value="1"/>
</dbReference>
<dbReference type="AlphaFoldDB" id="A0A0A3BAW5"/>
<dbReference type="Pfam" id="PF03575">
    <property type="entry name" value="Peptidase_S51"/>
    <property type="match status" value="1"/>
</dbReference>
<dbReference type="RefSeq" id="WP_034614054.1">
    <property type="nucleotide sequence ID" value="NZ_JSUM01000006.1"/>
</dbReference>
<proteinExistence type="inferred from homology"/>
<protein>
    <recommendedName>
        <fullName evidence="9">dipeptidase E</fullName>
        <ecNumber evidence="9">3.4.13.21</ecNumber>
    </recommendedName>
    <alternativeName>
        <fullName evidence="10">Asp-specific dipeptidase</fullName>
    </alternativeName>
</protein>
<evidence type="ECO:0000256" key="10">
    <source>
        <dbReference type="ARBA" id="ARBA00075877"/>
    </source>
</evidence>
<comment type="subcellular location">
    <subcellularLocation>
        <location evidence="1">Cytoplasm</location>
    </subcellularLocation>
</comment>
<evidence type="ECO:0000313" key="12">
    <source>
        <dbReference type="Proteomes" id="UP000030380"/>
    </source>
</evidence>
<evidence type="ECO:0000256" key="6">
    <source>
        <dbReference type="ARBA" id="ARBA00022825"/>
    </source>
</evidence>
<comment type="caution">
    <text evidence="11">The sequence shown here is derived from an EMBL/GenBank/DDBJ whole genome shotgun (WGS) entry which is preliminary data.</text>
</comment>
<dbReference type="InterPro" id="IPR029062">
    <property type="entry name" value="Class_I_gatase-like"/>
</dbReference>
<gene>
    <name evidence="11" type="ORF">OA57_04635</name>
</gene>
<evidence type="ECO:0000256" key="1">
    <source>
        <dbReference type="ARBA" id="ARBA00004496"/>
    </source>
</evidence>
<dbReference type="EMBL" id="JSUM01000006">
    <property type="protein sequence ID" value="KGQ70659.1"/>
    <property type="molecule type" value="Genomic_DNA"/>
</dbReference>
<dbReference type="STRING" id="505317.OA57_04635"/>
<organism evidence="11 12">
    <name type="scientific">Chelonobacter oris</name>
    <dbReference type="NCBI Taxonomy" id="505317"/>
    <lineage>
        <taxon>Bacteria</taxon>
        <taxon>Pseudomonadati</taxon>
        <taxon>Pseudomonadota</taxon>
        <taxon>Gammaproteobacteria</taxon>
        <taxon>Pasteurellales</taxon>
        <taxon>Pasteurellaceae</taxon>
        <taxon>Chelonobacter</taxon>
    </lineage>
</organism>
<keyword evidence="6" id="KW-0720">Serine protease</keyword>
<dbReference type="PANTHER" id="PTHR20842:SF0">
    <property type="entry name" value="ALPHA-ASPARTYL DIPEPTIDASE"/>
    <property type="match status" value="1"/>
</dbReference>
<name>A0A0A3BAW5_9PAST</name>
<reference evidence="11 12" key="1">
    <citation type="submission" date="2014-11" db="EMBL/GenBank/DDBJ databases">
        <title>Draft genome sequence of Chelonobacter oris 1662T, associated with respiratory disease in Hermann's Tortoises.</title>
        <authorList>
            <person name="Kudirkiene E."/>
            <person name="Hansen M.J."/>
            <person name="Bojesen A.M."/>
        </authorList>
    </citation>
    <scope>NUCLEOTIDE SEQUENCE [LARGE SCALE GENOMIC DNA]</scope>
    <source>
        <strain evidence="11 12">1662</strain>
    </source>
</reference>
<evidence type="ECO:0000256" key="7">
    <source>
        <dbReference type="ARBA" id="ARBA00022997"/>
    </source>
</evidence>
<dbReference type="GO" id="GO:0005737">
    <property type="term" value="C:cytoplasm"/>
    <property type="evidence" value="ECO:0007669"/>
    <property type="project" value="UniProtKB-SubCell"/>
</dbReference>
<keyword evidence="12" id="KW-1185">Reference proteome</keyword>
<evidence type="ECO:0000256" key="9">
    <source>
        <dbReference type="ARBA" id="ARBA00066675"/>
    </source>
</evidence>
<evidence type="ECO:0000256" key="2">
    <source>
        <dbReference type="ARBA" id="ARBA00006534"/>
    </source>
</evidence>
<dbReference type="GO" id="GO:0016805">
    <property type="term" value="F:dipeptidase activity"/>
    <property type="evidence" value="ECO:0007669"/>
    <property type="project" value="UniProtKB-KW"/>
</dbReference>
<dbReference type="CDD" id="cd03146">
    <property type="entry name" value="GAT1_Peptidase_E"/>
    <property type="match status" value="1"/>
</dbReference>
<evidence type="ECO:0000256" key="5">
    <source>
        <dbReference type="ARBA" id="ARBA00022801"/>
    </source>
</evidence>
<comment type="similarity">
    <text evidence="2">Belongs to the peptidase S51 family.</text>
</comment>
<dbReference type="EC" id="3.4.13.21" evidence="9"/>
<keyword evidence="4" id="KW-0645">Protease</keyword>
<comment type="catalytic activity">
    <reaction evidence="8">
        <text>Dipeptidase E catalyzes the hydrolysis of dipeptides Asp-|-Xaa. It does not act on peptides with N-terminal Glu, Asn or Gln, nor does it cleave isoaspartyl peptides.</text>
        <dbReference type="EC" id="3.4.13.21"/>
    </reaction>
</comment>
<sequence>MSVKKMLLMSGSKYRDTAYLVHCTPWIARFLTDCRGKTLAFVPYAGVSRSYDQYEQAVQQAFESLEMKIISVHQSQDPTEIIERADAVAIGGGNTFCLLNQLYRHNLLEPIRNKVKCGTPFFGWSAGANVAGASIMTTNDMPIAYPPSFKALDLFPAQINPHFISGKMQGHNGESREERLNEFLTVNPNAVVYALPEGTALQIRGNTATVIGYDNILRISGQMDVEEIALNSTFNYA</sequence>
<dbReference type="SUPFAM" id="SSF52317">
    <property type="entry name" value="Class I glutamine amidotransferase-like"/>
    <property type="match status" value="1"/>
</dbReference>
<accession>A0A0A3BAW5</accession>
<evidence type="ECO:0000256" key="8">
    <source>
        <dbReference type="ARBA" id="ARBA00050239"/>
    </source>
</evidence>
<evidence type="ECO:0000256" key="3">
    <source>
        <dbReference type="ARBA" id="ARBA00022490"/>
    </source>
</evidence>
<dbReference type="NCBIfam" id="NF003642">
    <property type="entry name" value="PRK05282.1"/>
    <property type="match status" value="1"/>
</dbReference>
<dbReference type="MEROPS" id="S51.001"/>
<evidence type="ECO:0000313" key="11">
    <source>
        <dbReference type="EMBL" id="KGQ70659.1"/>
    </source>
</evidence>
<dbReference type="GO" id="GO:0008236">
    <property type="term" value="F:serine-type peptidase activity"/>
    <property type="evidence" value="ECO:0007669"/>
    <property type="project" value="UniProtKB-KW"/>
</dbReference>
<dbReference type="Proteomes" id="UP000030380">
    <property type="component" value="Unassembled WGS sequence"/>
</dbReference>
<dbReference type="FunFam" id="3.40.50.880:FF:000007">
    <property type="entry name" value="Peptidase E"/>
    <property type="match status" value="1"/>
</dbReference>